<dbReference type="InterPro" id="IPR011528">
    <property type="entry name" value="NERD"/>
</dbReference>
<dbReference type="InterPro" id="IPR027417">
    <property type="entry name" value="P-loop_NTPase"/>
</dbReference>
<dbReference type="Proteomes" id="UP000243588">
    <property type="component" value="Unassembled WGS sequence"/>
</dbReference>
<dbReference type="AlphaFoldDB" id="A0A1G8H1Z4"/>
<reference evidence="3" key="1">
    <citation type="submission" date="2016-10" db="EMBL/GenBank/DDBJ databases">
        <authorList>
            <person name="Varghese N."/>
            <person name="Submissions S."/>
        </authorList>
    </citation>
    <scope>NUCLEOTIDE SEQUENCE [LARGE SCALE GENOMIC DNA]</scope>
    <source>
        <strain evidence="3">DSM 23313</strain>
    </source>
</reference>
<gene>
    <name evidence="2" type="ORF">SAMN05421818_1389</name>
</gene>
<keyword evidence="3" id="KW-1185">Reference proteome</keyword>
<protein>
    <submittedName>
        <fullName evidence="2">Uncharacterized conserved protein</fullName>
    </submittedName>
</protein>
<evidence type="ECO:0000259" key="1">
    <source>
        <dbReference type="Pfam" id="PF08378"/>
    </source>
</evidence>
<evidence type="ECO:0000313" key="3">
    <source>
        <dbReference type="Proteomes" id="UP000243588"/>
    </source>
</evidence>
<evidence type="ECO:0000313" key="2">
    <source>
        <dbReference type="EMBL" id="SDI00657.1"/>
    </source>
</evidence>
<organism evidence="2 3">
    <name type="scientific">Myroides phaeus</name>
    <dbReference type="NCBI Taxonomy" id="702745"/>
    <lineage>
        <taxon>Bacteria</taxon>
        <taxon>Pseudomonadati</taxon>
        <taxon>Bacteroidota</taxon>
        <taxon>Flavobacteriia</taxon>
        <taxon>Flavobacteriales</taxon>
        <taxon>Flavobacteriaceae</taxon>
        <taxon>Myroides</taxon>
    </lineage>
</organism>
<dbReference type="Gene3D" id="3.40.50.300">
    <property type="entry name" value="P-loop containing nucleotide triphosphate hydrolases"/>
    <property type="match status" value="2"/>
</dbReference>
<feature type="domain" description="NERD" evidence="1">
    <location>
        <begin position="27"/>
        <end position="143"/>
    </location>
</feature>
<sequence>MPLKIYPEYPLDELEQLVINGVKVPFGEFLVYRDIVESLSKSKYDWYVWYSMKLPFHDNSNVKRAKADAELDFIIVSEFGVIVLEVKGGNIFVDQGRFCFKDGRRKKWLNQNPFEQVKGYKYTLMNKVFPNFKHVQFCEAVSFPTTKIAIENTIYDSQLIYSDFTKKDRYKNIEKFFLHIYEYTKNRLESIHPIRFSKLTKAEIATIINTFNPVVQDTNLFQTYDSLEWLKERNLEILYSLSENPRLMIEGAPGTGKTTMAMAYAEMQVGRKGIYLCWNALLCTYNAQRFKALNVNIDCITMTQFIVDNLPGIKESELYYLEPAKFAVFIKETIDFLQSEDKLPNYDYMIIDEAQDLFDRNLHLMMHKLCGDHNGMKQGNIILLYDLDQSFSLFGRDVSDYAYFMKEYFTHFKLHKVRRSAQKTQIRQIAEHIQAHPEEWDDVVHHKEYDEIDLRSFQTREQLQEAMEVLIRNINDPKSSLKAEDVIVLVQSKVWQRRNNVADLILELGMEELTTANLTLKPTKLQYTTAVKFKGLERKNVILIVDKPNKLTPYEWYIGCTRAIENLCIWQLHTYQEHELIEGKYQLKKAEGSKK</sequence>
<dbReference type="RefSeq" id="WP_090410486.1">
    <property type="nucleotide sequence ID" value="NZ_FNDQ01000038.1"/>
</dbReference>
<dbReference type="SUPFAM" id="SSF52540">
    <property type="entry name" value="P-loop containing nucleoside triphosphate hydrolases"/>
    <property type="match status" value="1"/>
</dbReference>
<accession>A0A1G8H1Z4</accession>
<dbReference type="EMBL" id="FNDQ01000038">
    <property type="protein sequence ID" value="SDI00657.1"/>
    <property type="molecule type" value="Genomic_DNA"/>
</dbReference>
<dbReference type="Pfam" id="PF13245">
    <property type="entry name" value="AAA_19"/>
    <property type="match status" value="1"/>
</dbReference>
<dbReference type="Pfam" id="PF08378">
    <property type="entry name" value="NERD"/>
    <property type="match status" value="1"/>
</dbReference>
<name>A0A1G8H1Z4_9FLAO</name>
<proteinExistence type="predicted"/>
<dbReference type="STRING" id="702745.SAMN05421818_1389"/>